<gene>
    <name evidence="4" type="primary">CUNH19orf44</name>
</gene>
<evidence type="ECO:0000259" key="2">
    <source>
        <dbReference type="Pfam" id="PF15391"/>
    </source>
</evidence>
<accession>A0A6P6CSD0</accession>
<dbReference type="InterPro" id="IPR040120">
    <property type="entry name" value="C19orf44-like"/>
</dbReference>
<evidence type="ECO:0000256" key="1">
    <source>
        <dbReference type="SAM" id="MobiDB-lite"/>
    </source>
</evidence>
<dbReference type="AlphaFoldDB" id="A0A6P6CSD0"/>
<keyword evidence="3" id="KW-1185">Reference proteome</keyword>
<dbReference type="PANTHER" id="PTHR22409">
    <property type="entry name" value="CHROMOSOME 19 OPEN READING FRAME 44"/>
    <property type="match status" value="1"/>
</dbReference>
<dbReference type="KEGG" id="pvp:105296646"/>
<sequence length="174" mass="19415">MAHTEESPDRTLATLSELSESLKTDRPLPTRVSRKKRARDVPRVVKETAVQTLDPAFAYQWMKAAGVAAIGPALGSAYVDPEPIASHVVSADAIEALTAYSPAVLALNDMLKQQLSLTQQFIEASRHLHRSLLQSLDHDTFHYHTLEEAKEYIKHHRPAPLTMEDALEEVKKEL</sequence>
<dbReference type="RefSeq" id="XP_023390309.1">
    <property type="nucleotide sequence ID" value="XM_023534541.1"/>
</dbReference>
<evidence type="ECO:0000313" key="3">
    <source>
        <dbReference type="Proteomes" id="UP000515202"/>
    </source>
</evidence>
<dbReference type="PANTHER" id="PTHR22409:SF2">
    <property type="entry name" value="CHROMOSOME 19 OPEN READING FRAME 44"/>
    <property type="match status" value="1"/>
</dbReference>
<dbReference type="OrthoDB" id="2151530at2759"/>
<organism evidence="3 4">
    <name type="scientific">Pteropus vampyrus</name>
    <name type="common">Large flying fox</name>
    <dbReference type="NCBI Taxonomy" id="132908"/>
    <lineage>
        <taxon>Eukaryota</taxon>
        <taxon>Metazoa</taxon>
        <taxon>Chordata</taxon>
        <taxon>Craniata</taxon>
        <taxon>Vertebrata</taxon>
        <taxon>Euteleostomi</taxon>
        <taxon>Mammalia</taxon>
        <taxon>Eutheria</taxon>
        <taxon>Laurasiatheria</taxon>
        <taxon>Chiroptera</taxon>
        <taxon>Yinpterochiroptera</taxon>
        <taxon>Pteropodoidea</taxon>
        <taxon>Pteropodidae</taxon>
        <taxon>Pteropodinae</taxon>
        <taxon>Pteropus</taxon>
    </lineage>
</organism>
<feature type="domain" description="DUF4614" evidence="2">
    <location>
        <begin position="4"/>
        <end position="158"/>
    </location>
</feature>
<proteinExistence type="predicted"/>
<name>A0A6P6CSD0_PTEVA</name>
<reference evidence="4" key="1">
    <citation type="submission" date="2025-08" db="UniProtKB">
        <authorList>
            <consortium name="RefSeq"/>
        </authorList>
    </citation>
    <scope>IDENTIFICATION</scope>
    <source>
        <tissue evidence="4">Kidney</tissue>
    </source>
</reference>
<dbReference type="Proteomes" id="UP000515202">
    <property type="component" value="Unplaced"/>
</dbReference>
<dbReference type="GeneID" id="105296646"/>
<evidence type="ECO:0000313" key="4">
    <source>
        <dbReference type="RefSeq" id="XP_023390309.1"/>
    </source>
</evidence>
<protein>
    <submittedName>
        <fullName evidence="4">Uncharacterized protein C19orf44 homolog isoform X1</fullName>
    </submittedName>
</protein>
<dbReference type="CTD" id="103183514"/>
<dbReference type="InterPro" id="IPR027884">
    <property type="entry name" value="DUF4614"/>
</dbReference>
<feature type="region of interest" description="Disordered" evidence="1">
    <location>
        <begin position="1"/>
        <end position="39"/>
    </location>
</feature>
<dbReference type="Pfam" id="PF15391">
    <property type="entry name" value="DUF4614"/>
    <property type="match status" value="1"/>
</dbReference>